<dbReference type="GO" id="GO:0005634">
    <property type="term" value="C:nucleus"/>
    <property type="evidence" value="ECO:0007669"/>
    <property type="project" value="UniProtKB-SubCell"/>
</dbReference>
<reference evidence="6" key="1">
    <citation type="submission" date="2022-07" db="EMBL/GenBank/DDBJ databases">
        <title>Genome Sequence of Physisporinus lineatus.</title>
        <authorList>
            <person name="Buettner E."/>
        </authorList>
    </citation>
    <scope>NUCLEOTIDE SEQUENCE</scope>
    <source>
        <strain evidence="6">VT162</strain>
    </source>
</reference>
<keyword evidence="7" id="KW-1185">Reference proteome</keyword>
<dbReference type="Pfam" id="PF04082">
    <property type="entry name" value="Fungal_trans"/>
    <property type="match status" value="1"/>
</dbReference>
<evidence type="ECO:0000313" key="7">
    <source>
        <dbReference type="Proteomes" id="UP001212997"/>
    </source>
</evidence>
<dbReference type="PANTHER" id="PTHR31001:SF56">
    <property type="entry name" value="ZN(2)-C6 FUNGAL-TYPE DOMAIN-CONTAINING PROTEIN"/>
    <property type="match status" value="1"/>
</dbReference>
<proteinExistence type="predicted"/>
<dbReference type="GO" id="GO:0008270">
    <property type="term" value="F:zinc ion binding"/>
    <property type="evidence" value="ECO:0007669"/>
    <property type="project" value="InterPro"/>
</dbReference>
<dbReference type="CDD" id="cd12148">
    <property type="entry name" value="fungal_TF_MHR"/>
    <property type="match status" value="1"/>
</dbReference>
<feature type="coiled-coil region" evidence="3">
    <location>
        <begin position="12"/>
        <end position="46"/>
    </location>
</feature>
<protein>
    <recommendedName>
        <fullName evidence="5">Xylanolytic transcriptional activator regulatory domain-containing protein</fullName>
    </recommendedName>
</protein>
<evidence type="ECO:0000313" key="6">
    <source>
        <dbReference type="EMBL" id="KAJ3486812.1"/>
    </source>
</evidence>
<evidence type="ECO:0000259" key="5">
    <source>
        <dbReference type="SMART" id="SM00906"/>
    </source>
</evidence>
<dbReference type="EMBL" id="JANAWD010000110">
    <property type="protein sequence ID" value="KAJ3486812.1"/>
    <property type="molecule type" value="Genomic_DNA"/>
</dbReference>
<evidence type="ECO:0000256" key="2">
    <source>
        <dbReference type="ARBA" id="ARBA00023242"/>
    </source>
</evidence>
<sequence length="757" mass="83640">MSQGTLNATKGNKALQVRAQKLDDQVKEMSAKIKELEAKLAETQNSLCAAEGALGGPPMYIKAMMIHGPHAHNKLYQDTREPDDQSVPHLLESIGTLAINSGEGASKYYGDEYNEYISSLVPNDAAAEGLMHRLRDPKYLGVPTEILQLVYAFPLGLRDCPYEKSIFLQFIPTRARAEELSNLYYKMAGWMFDPVLSDEFKREILDVIYGTGYPSLDFIHPHRLAVFFSILAHGVSCTQEPSAGLVQEQYLALAEAAISIEPIGRGVSCSTVQAFFCIVRFLNNTVRSAADESWLLFGLCARIAQLMGLQYDGSTWKLEKDELQRRRAIFWELYTWDAWNAFVMGRPPAMRLEDSDCKYPEIDVIEDQKEGELGFHAWKFRYTAKFLPWTIKHVFNPGSLTYDELMKLDKKIRVWPVPSMLQSPLQRGEGHPWSTNPAIAMQQYNTTVMKETNLLYIHRSFFAMAVRANPANPMAHKYGASVMATYRSAIRMCFAMRGLHLVHGDAMSKVWYFWSGIFSSCIVLAALVMKSPGCILSQEALMELNSSYTFFEEGSVQCRPPNSMAILSKMRQRAREAYATHHGNPNGAGTSSDSQGREADDISLRTGRLGASPSSGSSQSPPTQVPMSSMRSSLGSESYSGPSPPFNSQPTPASAALDSPFAGTSSSSSGSAVFPSPALPDFNFSPALNPASPAESLTQQIAANDLFDFGMMDLSGYAEPGQVPTMEDGPGVGEYNKQNLWSTFIEGLMDDTATPLF</sequence>
<evidence type="ECO:0000256" key="3">
    <source>
        <dbReference type="SAM" id="Coils"/>
    </source>
</evidence>
<evidence type="ECO:0000256" key="4">
    <source>
        <dbReference type="SAM" id="MobiDB-lite"/>
    </source>
</evidence>
<comment type="subcellular location">
    <subcellularLocation>
        <location evidence="1">Nucleus</location>
    </subcellularLocation>
</comment>
<feature type="region of interest" description="Disordered" evidence="4">
    <location>
        <begin position="575"/>
        <end position="673"/>
    </location>
</feature>
<organism evidence="6 7">
    <name type="scientific">Meripilus lineatus</name>
    <dbReference type="NCBI Taxonomy" id="2056292"/>
    <lineage>
        <taxon>Eukaryota</taxon>
        <taxon>Fungi</taxon>
        <taxon>Dikarya</taxon>
        <taxon>Basidiomycota</taxon>
        <taxon>Agaricomycotina</taxon>
        <taxon>Agaricomycetes</taxon>
        <taxon>Polyporales</taxon>
        <taxon>Meripilaceae</taxon>
        <taxon>Meripilus</taxon>
    </lineage>
</organism>
<dbReference type="PANTHER" id="PTHR31001">
    <property type="entry name" value="UNCHARACTERIZED TRANSCRIPTIONAL REGULATORY PROTEIN"/>
    <property type="match status" value="1"/>
</dbReference>
<dbReference type="Proteomes" id="UP001212997">
    <property type="component" value="Unassembled WGS sequence"/>
</dbReference>
<dbReference type="GO" id="GO:0003677">
    <property type="term" value="F:DNA binding"/>
    <property type="evidence" value="ECO:0007669"/>
    <property type="project" value="InterPro"/>
</dbReference>
<name>A0AAD5VB45_9APHY</name>
<dbReference type="InterPro" id="IPR050613">
    <property type="entry name" value="Sec_Metabolite_Reg"/>
</dbReference>
<dbReference type="SMART" id="SM00906">
    <property type="entry name" value="Fungal_trans"/>
    <property type="match status" value="2"/>
</dbReference>
<dbReference type="GO" id="GO:0006351">
    <property type="term" value="P:DNA-templated transcription"/>
    <property type="evidence" value="ECO:0007669"/>
    <property type="project" value="InterPro"/>
</dbReference>
<comment type="caution">
    <text evidence="6">The sequence shown here is derived from an EMBL/GenBank/DDBJ whole genome shotgun (WGS) entry which is preliminary data.</text>
</comment>
<dbReference type="InterPro" id="IPR007219">
    <property type="entry name" value="XnlR_reg_dom"/>
</dbReference>
<keyword evidence="3" id="KW-0175">Coiled coil</keyword>
<keyword evidence="2" id="KW-0539">Nucleus</keyword>
<evidence type="ECO:0000256" key="1">
    <source>
        <dbReference type="ARBA" id="ARBA00004123"/>
    </source>
</evidence>
<feature type="domain" description="Xylanolytic transcriptional activator regulatory" evidence="5">
    <location>
        <begin position="293"/>
        <end position="366"/>
    </location>
</feature>
<gene>
    <name evidence="6" type="ORF">NLI96_g3981</name>
</gene>
<dbReference type="AlphaFoldDB" id="A0AAD5VB45"/>
<feature type="domain" description="Xylanolytic transcriptional activator regulatory" evidence="5">
    <location>
        <begin position="482"/>
        <end position="551"/>
    </location>
</feature>
<feature type="compositionally biased region" description="Low complexity" evidence="4">
    <location>
        <begin position="612"/>
        <end position="641"/>
    </location>
</feature>
<feature type="compositionally biased region" description="Low complexity" evidence="4">
    <location>
        <begin position="659"/>
        <end position="673"/>
    </location>
</feature>
<accession>A0AAD5VB45</accession>